<dbReference type="Pfam" id="PF13238">
    <property type="entry name" value="AAA_18"/>
    <property type="match status" value="1"/>
</dbReference>
<keyword evidence="2" id="KW-1185">Reference proteome</keyword>
<accession>A0A7X0MQ78</accession>
<comment type="caution">
    <text evidence="1">The sequence shown here is derived from an EMBL/GenBank/DDBJ whole genome shotgun (WGS) entry which is preliminary data.</text>
</comment>
<dbReference type="AlphaFoldDB" id="A0A7X0MQ78"/>
<dbReference type="GO" id="GO:0016301">
    <property type="term" value="F:kinase activity"/>
    <property type="evidence" value="ECO:0007669"/>
    <property type="project" value="UniProtKB-KW"/>
</dbReference>
<keyword evidence="1" id="KW-0808">Transferase</keyword>
<gene>
    <name evidence="1" type="ORF">F4695_000335</name>
</gene>
<dbReference type="EMBL" id="JACHBU010000001">
    <property type="protein sequence ID" value="MBB6507016.1"/>
    <property type="molecule type" value="Genomic_DNA"/>
</dbReference>
<keyword evidence="1" id="KW-0418">Kinase</keyword>
<protein>
    <submittedName>
        <fullName evidence="1">Pantothenate kinase</fullName>
    </submittedName>
</protein>
<dbReference type="PANTHER" id="PTHR10285">
    <property type="entry name" value="URIDINE KINASE"/>
    <property type="match status" value="1"/>
</dbReference>
<dbReference type="SUPFAM" id="SSF52540">
    <property type="entry name" value="P-loop containing nucleoside triphosphate hydrolases"/>
    <property type="match status" value="1"/>
</dbReference>
<evidence type="ECO:0000313" key="2">
    <source>
        <dbReference type="Proteomes" id="UP000585437"/>
    </source>
</evidence>
<dbReference type="NCBIfam" id="NF006746">
    <property type="entry name" value="PRK09270.1-5"/>
    <property type="match status" value="1"/>
</dbReference>
<dbReference type="Proteomes" id="UP000585437">
    <property type="component" value="Unassembled WGS sequence"/>
</dbReference>
<dbReference type="RefSeq" id="WP_425503178.1">
    <property type="nucleotide sequence ID" value="NZ_JACHBU010000001.1"/>
</dbReference>
<dbReference type="InterPro" id="IPR027417">
    <property type="entry name" value="P-loop_NTPase"/>
</dbReference>
<organism evidence="1 2">
    <name type="scientific">Rhizobium soli</name>
    <dbReference type="NCBI Taxonomy" id="424798"/>
    <lineage>
        <taxon>Bacteria</taxon>
        <taxon>Pseudomonadati</taxon>
        <taxon>Pseudomonadota</taxon>
        <taxon>Alphaproteobacteria</taxon>
        <taxon>Hyphomicrobiales</taxon>
        <taxon>Rhizobiaceae</taxon>
        <taxon>Rhizobium/Agrobacterium group</taxon>
        <taxon>Rhizobium</taxon>
    </lineage>
</organism>
<proteinExistence type="predicted"/>
<evidence type="ECO:0000313" key="1">
    <source>
        <dbReference type="EMBL" id="MBB6507016.1"/>
    </source>
</evidence>
<reference evidence="1 2" key="1">
    <citation type="submission" date="2020-08" db="EMBL/GenBank/DDBJ databases">
        <title>The Agave Microbiome: Exploring the role of microbial communities in plant adaptations to desert environments.</title>
        <authorList>
            <person name="Partida-Martinez L.P."/>
        </authorList>
    </citation>
    <scope>NUCLEOTIDE SEQUENCE [LARGE SCALE GENOMIC DNA]</scope>
    <source>
        <strain evidence="1 2">AS3.12</strain>
    </source>
</reference>
<dbReference type="Gene3D" id="3.40.50.300">
    <property type="entry name" value="P-loop containing nucleotide triphosphate hydrolases"/>
    <property type="match status" value="1"/>
</dbReference>
<sequence length="215" mass="23703">MADMQLDELCDLILKTEEGKSRSLIAVAGPPGAGKSTLADILASKLSGRGETAEVLPMDGFHMDNGILEERGLLARKGAPNTFDLRGFIDVVQAVKAAKDEVLVPVFDRSRELAIAAARVVSPRHRFIVIEGNYLLLGEGGWERLAPLFDYRILLAPPIEELQRRLEARWTFYGLSGQAFEDKIHGNDMPNVRLVLEKSKGADLVLERLDLEAAR</sequence>
<name>A0A7X0MQ78_9HYPH</name>